<dbReference type="Proteomes" id="UP000612899">
    <property type="component" value="Unassembled WGS sequence"/>
</dbReference>
<evidence type="ECO:0000313" key="1">
    <source>
        <dbReference type="EMBL" id="GIH07855.1"/>
    </source>
</evidence>
<proteinExistence type="predicted"/>
<dbReference type="AlphaFoldDB" id="A0A8J3VIR1"/>
<comment type="caution">
    <text evidence="1">The sequence shown here is derived from an EMBL/GenBank/DDBJ whole genome shotgun (WGS) entry which is preliminary data.</text>
</comment>
<protein>
    <submittedName>
        <fullName evidence="1">Uncharacterized protein</fullName>
    </submittedName>
</protein>
<dbReference type="EMBL" id="BONY01000041">
    <property type="protein sequence ID" value="GIH07855.1"/>
    <property type="molecule type" value="Genomic_DNA"/>
</dbReference>
<evidence type="ECO:0000313" key="2">
    <source>
        <dbReference type="Proteomes" id="UP000612899"/>
    </source>
</evidence>
<keyword evidence="2" id="KW-1185">Reference proteome</keyword>
<name>A0A8J3VIR1_9ACTN</name>
<dbReference type="RefSeq" id="WP_203911628.1">
    <property type="nucleotide sequence ID" value="NZ_BONY01000041.1"/>
</dbReference>
<accession>A0A8J3VIR1</accession>
<sequence length="234" mass="26226">MYAADGRAYDVQARTLLADLCFLDEREADQDSVDQVIDGYGKFGVVGPFTALFGSEGRYVEEVASVFAEQFHRLGYLAVDRTLSKDAWSELMAGVRERFNEHDVRRSEVDAMYGTPSLIVGQRVLCYAPDDGSAWVFFDCFAEAVRRYEPATGAYTFEPDHDPLVRCVRTPAKTFDAGLILTVYGKVLRWGPGWWLRHAERLSPEQKAVAAQLREVEAEDPSTALRARPAEPFG</sequence>
<reference evidence="1" key="1">
    <citation type="submission" date="2021-01" db="EMBL/GenBank/DDBJ databases">
        <title>Whole genome shotgun sequence of Rhizocola hellebori NBRC 109834.</title>
        <authorList>
            <person name="Komaki H."/>
            <person name="Tamura T."/>
        </authorList>
    </citation>
    <scope>NUCLEOTIDE SEQUENCE</scope>
    <source>
        <strain evidence="1">NBRC 109834</strain>
    </source>
</reference>
<organism evidence="1 2">
    <name type="scientific">Rhizocola hellebori</name>
    <dbReference type="NCBI Taxonomy" id="1392758"/>
    <lineage>
        <taxon>Bacteria</taxon>
        <taxon>Bacillati</taxon>
        <taxon>Actinomycetota</taxon>
        <taxon>Actinomycetes</taxon>
        <taxon>Micromonosporales</taxon>
        <taxon>Micromonosporaceae</taxon>
        <taxon>Rhizocola</taxon>
    </lineage>
</organism>
<gene>
    <name evidence="1" type="ORF">Rhe02_59220</name>
</gene>